<feature type="domain" description="HTH araC/xylS-type" evidence="5">
    <location>
        <begin position="195"/>
        <end position="274"/>
    </location>
</feature>
<dbReference type="SUPFAM" id="SSF46689">
    <property type="entry name" value="Homeodomain-like"/>
    <property type="match status" value="1"/>
</dbReference>
<dbReference type="InterPro" id="IPR018062">
    <property type="entry name" value="HTH_AraC-typ_CS"/>
</dbReference>
<dbReference type="Pfam" id="PF12833">
    <property type="entry name" value="HTH_18"/>
    <property type="match status" value="1"/>
</dbReference>
<dbReference type="InterPro" id="IPR009057">
    <property type="entry name" value="Homeodomain-like_sf"/>
</dbReference>
<keyword evidence="7" id="KW-1185">Reference proteome</keyword>
<evidence type="ECO:0000256" key="2">
    <source>
        <dbReference type="ARBA" id="ARBA00023125"/>
    </source>
</evidence>
<protein>
    <recommendedName>
        <fullName evidence="5">HTH araC/xylS-type domain-containing protein</fullName>
    </recommendedName>
</protein>
<dbReference type="SUPFAM" id="SSF51215">
    <property type="entry name" value="Regulatory protein AraC"/>
    <property type="match status" value="1"/>
</dbReference>
<dbReference type="EMBL" id="BPFH01000002">
    <property type="protein sequence ID" value="GIT94523.1"/>
    <property type="molecule type" value="Genomic_DNA"/>
</dbReference>
<proteinExistence type="predicted"/>
<dbReference type="RefSeq" id="WP_220748052.1">
    <property type="nucleotide sequence ID" value="NZ_BPFH01000002.1"/>
</dbReference>
<dbReference type="Gene3D" id="2.60.120.10">
    <property type="entry name" value="Jelly Rolls"/>
    <property type="match status" value="1"/>
</dbReference>
<dbReference type="Pfam" id="PF02311">
    <property type="entry name" value="AraC_binding"/>
    <property type="match status" value="1"/>
</dbReference>
<comment type="caution">
    <text evidence="6">The sequence shown here is derived from an EMBL/GenBank/DDBJ whole genome shotgun (WGS) entry which is preliminary data.</text>
</comment>
<evidence type="ECO:0000256" key="1">
    <source>
        <dbReference type="ARBA" id="ARBA00023015"/>
    </source>
</evidence>
<gene>
    <name evidence="6" type="ORF">JANAI62_11460</name>
</gene>
<evidence type="ECO:0000259" key="5">
    <source>
        <dbReference type="PROSITE" id="PS01124"/>
    </source>
</evidence>
<evidence type="ECO:0000313" key="6">
    <source>
        <dbReference type="EMBL" id="GIT94523.1"/>
    </source>
</evidence>
<dbReference type="PROSITE" id="PS01124">
    <property type="entry name" value="HTH_ARAC_FAMILY_2"/>
    <property type="match status" value="1"/>
</dbReference>
<reference evidence="6 7" key="1">
    <citation type="submission" date="2021-05" db="EMBL/GenBank/DDBJ databases">
        <title>Bacteria Genome sequencing.</title>
        <authorList>
            <person name="Takabe Y."/>
            <person name="Nakajima Y."/>
            <person name="Suzuki S."/>
            <person name="Shiozaki T."/>
        </authorList>
    </citation>
    <scope>NUCLEOTIDE SEQUENCE [LARGE SCALE GENOMIC DNA]</scope>
    <source>
        <strain evidence="6 7">AI_62</strain>
    </source>
</reference>
<dbReference type="InterPro" id="IPR050204">
    <property type="entry name" value="AraC_XylS_family_regulators"/>
</dbReference>
<dbReference type="SMART" id="SM00342">
    <property type="entry name" value="HTH_ARAC"/>
    <property type="match status" value="1"/>
</dbReference>
<accession>A0ABQ4NJE4</accession>
<evidence type="ECO:0000256" key="3">
    <source>
        <dbReference type="ARBA" id="ARBA00023159"/>
    </source>
</evidence>
<keyword evidence="3" id="KW-0010">Activator</keyword>
<dbReference type="Gene3D" id="1.10.10.60">
    <property type="entry name" value="Homeodomain-like"/>
    <property type="match status" value="2"/>
</dbReference>
<evidence type="ECO:0000313" key="7">
    <source>
        <dbReference type="Proteomes" id="UP000786693"/>
    </source>
</evidence>
<keyword evidence="1" id="KW-0805">Transcription regulation</keyword>
<keyword evidence="2" id="KW-0238">DNA-binding</keyword>
<dbReference type="PANTHER" id="PTHR46796">
    <property type="entry name" value="HTH-TYPE TRANSCRIPTIONAL ACTIVATOR RHAS-RELATED"/>
    <property type="match status" value="1"/>
</dbReference>
<dbReference type="InterPro" id="IPR003313">
    <property type="entry name" value="AraC-bd"/>
</dbReference>
<dbReference type="InterPro" id="IPR018060">
    <property type="entry name" value="HTH_AraC"/>
</dbReference>
<dbReference type="PROSITE" id="PS00041">
    <property type="entry name" value="HTH_ARAC_FAMILY_1"/>
    <property type="match status" value="1"/>
</dbReference>
<evidence type="ECO:0000256" key="4">
    <source>
        <dbReference type="ARBA" id="ARBA00023163"/>
    </source>
</evidence>
<organism evidence="6 7">
    <name type="scientific">Jannaschia pagri</name>
    <dbReference type="NCBI Taxonomy" id="2829797"/>
    <lineage>
        <taxon>Bacteria</taxon>
        <taxon>Pseudomonadati</taxon>
        <taxon>Pseudomonadota</taxon>
        <taxon>Alphaproteobacteria</taxon>
        <taxon>Rhodobacterales</taxon>
        <taxon>Roseobacteraceae</taxon>
        <taxon>Jannaschia</taxon>
    </lineage>
</organism>
<name>A0ABQ4NJE4_9RHOB</name>
<dbReference type="InterPro" id="IPR037923">
    <property type="entry name" value="HTH-like"/>
</dbReference>
<sequence>MESETFFIDDYIAPNETHHVARKTLPARFPSLAHRHDYHEVMLIEAGRTAHWVNGASQDLEAGDLLCIRPNDTHALRASRAGGCTIVNVMFRSEIADHVAARYAPDVSGRFFWREARLPAQYHLSGTRRQDALRLLQDLRAGPRSLVRIEEFLLALVNRVVFAPDRLQGGAPPWLIAACAAAQTEAVYRIGAAGLVAAAGRSHEHVCRAMRRHLGTTPSAYVNGIRMEQAARMLDVTDLAIPDVAEALGIENLSHFYRLFGQQYGTTPRLYRKRHQKDPFRQD</sequence>
<dbReference type="Proteomes" id="UP000786693">
    <property type="component" value="Unassembled WGS sequence"/>
</dbReference>
<keyword evidence="4" id="KW-0804">Transcription</keyword>
<dbReference type="InterPro" id="IPR014710">
    <property type="entry name" value="RmlC-like_jellyroll"/>
</dbReference>